<dbReference type="EMBL" id="AVOT02001915">
    <property type="protein sequence ID" value="MBW0468604.1"/>
    <property type="molecule type" value="Genomic_DNA"/>
</dbReference>
<sequence length="182" mass="20798">MPQKKPNKKCCTFEAAKDSRDQGDEMINFDVDHIDNEPPHTESPPILNEAIHYETPLSSPQNIQAFQEREKINHDTMGQYMTDIMPDPEPKVSSSPNVQGILLSHIEELGDILTYHSNITQESCKRGLDNINSIYKNQWDNLPTNYAHTFLPVGIKVISNRELKMSAWLEELDISGKFYHCA</sequence>
<dbReference type="AlphaFoldDB" id="A0A9Q3BNM6"/>
<gene>
    <name evidence="1" type="ORF">O181_008319</name>
</gene>
<comment type="caution">
    <text evidence="1">The sequence shown here is derived from an EMBL/GenBank/DDBJ whole genome shotgun (WGS) entry which is preliminary data.</text>
</comment>
<dbReference type="Proteomes" id="UP000765509">
    <property type="component" value="Unassembled WGS sequence"/>
</dbReference>
<reference evidence="1" key="1">
    <citation type="submission" date="2021-03" db="EMBL/GenBank/DDBJ databases">
        <title>Draft genome sequence of rust myrtle Austropuccinia psidii MF-1, a brazilian biotype.</title>
        <authorList>
            <person name="Quecine M.C."/>
            <person name="Pachon D.M.R."/>
            <person name="Bonatelli M.L."/>
            <person name="Correr F.H."/>
            <person name="Franceschini L.M."/>
            <person name="Leite T.F."/>
            <person name="Margarido G.R.A."/>
            <person name="Almeida C.A."/>
            <person name="Ferrarezi J.A."/>
            <person name="Labate C.A."/>
        </authorList>
    </citation>
    <scope>NUCLEOTIDE SEQUENCE</scope>
    <source>
        <strain evidence="1">MF-1</strain>
    </source>
</reference>
<protein>
    <submittedName>
        <fullName evidence="1">Uncharacterized protein</fullName>
    </submittedName>
</protein>
<proteinExistence type="predicted"/>
<organism evidence="1 2">
    <name type="scientific">Austropuccinia psidii MF-1</name>
    <dbReference type="NCBI Taxonomy" id="1389203"/>
    <lineage>
        <taxon>Eukaryota</taxon>
        <taxon>Fungi</taxon>
        <taxon>Dikarya</taxon>
        <taxon>Basidiomycota</taxon>
        <taxon>Pucciniomycotina</taxon>
        <taxon>Pucciniomycetes</taxon>
        <taxon>Pucciniales</taxon>
        <taxon>Sphaerophragmiaceae</taxon>
        <taxon>Austropuccinia</taxon>
    </lineage>
</organism>
<accession>A0A9Q3BNM6</accession>
<evidence type="ECO:0000313" key="2">
    <source>
        <dbReference type="Proteomes" id="UP000765509"/>
    </source>
</evidence>
<name>A0A9Q3BNM6_9BASI</name>
<keyword evidence="2" id="KW-1185">Reference proteome</keyword>
<evidence type="ECO:0000313" key="1">
    <source>
        <dbReference type="EMBL" id="MBW0468604.1"/>
    </source>
</evidence>